<dbReference type="PROSITE" id="PS50013">
    <property type="entry name" value="CHROMO_2"/>
    <property type="match status" value="1"/>
</dbReference>
<gene>
    <name evidence="3" type="primary">F54H12.3</name>
    <name evidence="3" type="ORF">TNCV_4975101</name>
</gene>
<dbReference type="GO" id="GO:0005694">
    <property type="term" value="C:chromosome"/>
    <property type="evidence" value="ECO:0007669"/>
    <property type="project" value="UniProtKB-ARBA"/>
</dbReference>
<dbReference type="Pfam" id="PF00665">
    <property type="entry name" value="rve"/>
    <property type="match status" value="1"/>
</dbReference>
<dbReference type="InterPro" id="IPR036397">
    <property type="entry name" value="RNaseH_sf"/>
</dbReference>
<evidence type="ECO:0000313" key="4">
    <source>
        <dbReference type="Proteomes" id="UP000887159"/>
    </source>
</evidence>
<dbReference type="GO" id="GO:0003676">
    <property type="term" value="F:nucleic acid binding"/>
    <property type="evidence" value="ECO:0007669"/>
    <property type="project" value="InterPro"/>
</dbReference>
<dbReference type="Proteomes" id="UP000887159">
    <property type="component" value="Unassembled WGS sequence"/>
</dbReference>
<dbReference type="AlphaFoldDB" id="A0A8X6SIG5"/>
<keyword evidence="4" id="KW-1185">Reference proteome</keyword>
<dbReference type="SUPFAM" id="SSF53098">
    <property type="entry name" value="Ribonuclease H-like"/>
    <property type="match status" value="1"/>
</dbReference>
<dbReference type="PROSITE" id="PS50994">
    <property type="entry name" value="INTEGRASE"/>
    <property type="match status" value="1"/>
</dbReference>
<organism evidence="3 4">
    <name type="scientific">Trichonephila clavipes</name>
    <name type="common">Golden silk orbweaver</name>
    <name type="synonym">Nephila clavipes</name>
    <dbReference type="NCBI Taxonomy" id="2585209"/>
    <lineage>
        <taxon>Eukaryota</taxon>
        <taxon>Metazoa</taxon>
        <taxon>Ecdysozoa</taxon>
        <taxon>Arthropoda</taxon>
        <taxon>Chelicerata</taxon>
        <taxon>Arachnida</taxon>
        <taxon>Araneae</taxon>
        <taxon>Araneomorphae</taxon>
        <taxon>Entelegynae</taxon>
        <taxon>Araneoidea</taxon>
        <taxon>Nephilidae</taxon>
        <taxon>Trichonephila</taxon>
    </lineage>
</organism>
<dbReference type="Gene3D" id="2.40.50.40">
    <property type="match status" value="1"/>
</dbReference>
<evidence type="ECO:0000259" key="1">
    <source>
        <dbReference type="PROSITE" id="PS50013"/>
    </source>
</evidence>
<feature type="domain" description="Integrase catalytic" evidence="2">
    <location>
        <begin position="26"/>
        <end position="202"/>
    </location>
</feature>
<sequence>MNELKRKTGLSQNEISDFLHQQDVYTKHKPLIRKFKRRRIYVSHIDDQWQADLLFVYKFAKSKYNEGTKYLLTVIDCFSKYAWAIPIKDKSSNEVTHAFKKVFKERIPEKIQTDKGLEFVGQTTQKLFRENNIQWFTTENVEIKAAMVERFNLTLGNKIKLYLSENNTEKYIDVLDKLVQNYNNSKHNSIKMTPVEASLKENSDTVYRNLYKEKVIHKPKFQVGDKVRISIHKSTFRRGYQATFTEEIFVISEVLKTDPITYRIKDLNNEEVKGTFYENELVKYDKKDSIYKIEKIIKKKGDKYLVKWLGYPESTWIDKKDFVL</sequence>
<evidence type="ECO:0000259" key="2">
    <source>
        <dbReference type="PROSITE" id="PS50994"/>
    </source>
</evidence>
<name>A0A8X6SIG5_TRICX</name>
<protein>
    <submittedName>
        <fullName evidence="3">Uncharacterized transposon-derived protein F54H12.3</fullName>
    </submittedName>
</protein>
<dbReference type="SUPFAM" id="SSF54160">
    <property type="entry name" value="Chromo domain-like"/>
    <property type="match status" value="1"/>
</dbReference>
<dbReference type="PANTHER" id="PTHR46585">
    <property type="entry name" value="INTEGRASE CORE DOMAIN CONTAINING PROTEIN"/>
    <property type="match status" value="1"/>
</dbReference>
<evidence type="ECO:0000313" key="3">
    <source>
        <dbReference type="EMBL" id="GFY12010.1"/>
    </source>
</evidence>
<dbReference type="GO" id="GO:0015074">
    <property type="term" value="P:DNA integration"/>
    <property type="evidence" value="ECO:0007669"/>
    <property type="project" value="InterPro"/>
</dbReference>
<dbReference type="Gene3D" id="3.30.420.10">
    <property type="entry name" value="Ribonuclease H-like superfamily/Ribonuclease H"/>
    <property type="match status" value="1"/>
</dbReference>
<dbReference type="PANTHER" id="PTHR46585:SF1">
    <property type="entry name" value="CHROMO DOMAIN-CONTAINING PROTEIN"/>
    <property type="match status" value="1"/>
</dbReference>
<dbReference type="InterPro" id="IPR016197">
    <property type="entry name" value="Chromo-like_dom_sf"/>
</dbReference>
<proteinExistence type="predicted"/>
<feature type="domain" description="Chromo" evidence="1">
    <location>
        <begin position="291"/>
        <end position="324"/>
    </location>
</feature>
<dbReference type="InterPro" id="IPR000953">
    <property type="entry name" value="Chromo/chromo_shadow_dom"/>
</dbReference>
<reference evidence="3" key="1">
    <citation type="submission" date="2020-08" db="EMBL/GenBank/DDBJ databases">
        <title>Multicomponent nature underlies the extraordinary mechanical properties of spider dragline silk.</title>
        <authorList>
            <person name="Kono N."/>
            <person name="Nakamura H."/>
            <person name="Mori M."/>
            <person name="Yoshida Y."/>
            <person name="Ohtoshi R."/>
            <person name="Malay A.D."/>
            <person name="Moran D.A.P."/>
            <person name="Tomita M."/>
            <person name="Numata K."/>
            <person name="Arakawa K."/>
        </authorList>
    </citation>
    <scope>NUCLEOTIDE SEQUENCE</scope>
</reference>
<dbReference type="EMBL" id="BMAU01021309">
    <property type="protein sequence ID" value="GFY12010.1"/>
    <property type="molecule type" value="Genomic_DNA"/>
</dbReference>
<dbReference type="InterPro" id="IPR001584">
    <property type="entry name" value="Integrase_cat-core"/>
</dbReference>
<dbReference type="InterPro" id="IPR012337">
    <property type="entry name" value="RNaseH-like_sf"/>
</dbReference>
<comment type="caution">
    <text evidence="3">The sequence shown here is derived from an EMBL/GenBank/DDBJ whole genome shotgun (WGS) entry which is preliminary data.</text>
</comment>
<accession>A0A8X6SIG5</accession>